<keyword evidence="4 11" id="KW-0378">Hydrolase</keyword>
<dbReference type="PROSITE" id="PS51194">
    <property type="entry name" value="HELICASE_CTER"/>
    <property type="match status" value="1"/>
</dbReference>
<dbReference type="GO" id="GO:0006260">
    <property type="term" value="P:DNA replication"/>
    <property type="evidence" value="ECO:0007669"/>
    <property type="project" value="InterPro"/>
</dbReference>
<keyword evidence="16" id="KW-1185">Reference proteome</keyword>
<evidence type="ECO:0000256" key="7">
    <source>
        <dbReference type="ARBA" id="ARBA00023125"/>
    </source>
</evidence>
<keyword evidence="7" id="KW-0238">DNA-binding</keyword>
<evidence type="ECO:0000256" key="12">
    <source>
        <dbReference type="SAM" id="MobiDB-lite"/>
    </source>
</evidence>
<feature type="compositionally biased region" description="Basic residues" evidence="12">
    <location>
        <begin position="932"/>
        <end position="941"/>
    </location>
</feature>
<keyword evidence="3 11" id="KW-0547">Nucleotide-binding</keyword>
<evidence type="ECO:0000256" key="5">
    <source>
        <dbReference type="ARBA" id="ARBA00022806"/>
    </source>
</evidence>
<feature type="domain" description="Helicase C-terminal" evidence="14">
    <location>
        <begin position="422"/>
        <end position="573"/>
    </location>
</feature>
<accession>A0A8H6XC20</accession>
<dbReference type="InterPro" id="IPR018982">
    <property type="entry name" value="RQC_domain"/>
</dbReference>
<evidence type="ECO:0000259" key="14">
    <source>
        <dbReference type="PROSITE" id="PS51194"/>
    </source>
</evidence>
<sequence>MLDRDHPMHCVPPAHSAPLVELNTKYPDLLSKSIEQLNGLLVSNHEYNRQNMEALCNFHSGRTAKEDVYSLEGIKSLLDDRIRGIKEVLAYREGHPNGVQSTESISVAITCQDSVASTRQQTPSHALLPRSVSPPVVASMARSYESTSYASTNTATVRERFIVGDSSFTNARETTAPETFAPNRDSLDEDDALWADFDEVTMDYVDDPVAVAPEPPQELTGPYAAEIKTHLNRTFGLETFRHNQFEAINATMAGRDVFVLMPTGGGKSLCYQLPASTRCKPKRIDAVLLTSTTEEAEARQIRDRFYSKEKPTLLYVTPERLKISASTKSMLSHLYRSKELARFVIDEAHCISTWGQDFREAYQGLHTLREDYPDVPIMALTATADRKTVDDILDRLRLKDPAVFEQSFNRTNLYYSVTPKRSVDEMVSFIKKSHPNQSGVIYRTGRDKCEKLAHQLRQKGLKAKHFHARLEKEDKERTQAEWKNGECHIIVATIAFGMGIDKADVRFVIHFDLPKNMDGYYQETGRAGRDGLPANCILYYAYRDLQPILKMIRDTKDQNTTPESIERQERAVRDVVRYCENESVCRRTQILQHFGEKFDKKGCRGQCNNCASEGLLVTQDFTKEAKAVLTLVQSLERGQENVTVDHCRNIFKGANVAAIRDKRHDQHPVFGAGKDMPKELVELLFNKLLYLDALMEKSIQTNSKWHNQYLKLGSAAHAFLTGGKLLQLSHKPKTPKIGGKAKTTKGSKKPAAAPPPDQEPPERMRSLYADDDDPMEEIEWSPKKYTRQATALTVVEVISSDSEDEAPSHPTPAACPDPETLHRKLVAHRELILKGDPSLTKEDVLDDETLQMLSVAPPQDFVSFKSRLQEVAQDRLGTRGDAKKDADERYAKYGNGFLKLCLGKPVDPKWREKYEYRQPSVSASKSPENARKFKYKPKEKK</sequence>
<dbReference type="PANTHER" id="PTHR13710:SF153">
    <property type="entry name" value="RECQ-LIKE DNA HELICASE BLM"/>
    <property type="match status" value="1"/>
</dbReference>
<keyword evidence="8" id="KW-0413">Isomerase</keyword>
<evidence type="ECO:0000256" key="11">
    <source>
        <dbReference type="RuleBase" id="RU364117"/>
    </source>
</evidence>
<dbReference type="InterPro" id="IPR032284">
    <property type="entry name" value="RecQ_Zn-bd"/>
</dbReference>
<dbReference type="NCBIfam" id="TIGR00614">
    <property type="entry name" value="recQ_fam"/>
    <property type="match status" value="1"/>
</dbReference>
<proteinExistence type="inferred from homology"/>
<dbReference type="GO" id="GO:0043138">
    <property type="term" value="F:3'-5' DNA helicase activity"/>
    <property type="evidence" value="ECO:0007669"/>
    <property type="project" value="UniProtKB-EC"/>
</dbReference>
<dbReference type="SMART" id="SM00956">
    <property type="entry name" value="RQC"/>
    <property type="match status" value="1"/>
</dbReference>
<evidence type="ECO:0000313" key="15">
    <source>
        <dbReference type="EMBL" id="KAF7338550.1"/>
    </source>
</evidence>
<protein>
    <recommendedName>
        <fullName evidence="11">ATP-dependent DNA helicase</fullName>
        <ecNumber evidence="11">5.6.2.4</ecNumber>
    </recommendedName>
</protein>
<dbReference type="EC" id="5.6.2.4" evidence="11"/>
<dbReference type="InterPro" id="IPR011545">
    <property type="entry name" value="DEAD/DEAH_box_helicase_dom"/>
</dbReference>
<dbReference type="GO" id="GO:0009378">
    <property type="term" value="F:four-way junction helicase activity"/>
    <property type="evidence" value="ECO:0007669"/>
    <property type="project" value="TreeGrafter"/>
</dbReference>
<dbReference type="GO" id="GO:0005634">
    <property type="term" value="C:nucleus"/>
    <property type="evidence" value="ECO:0007669"/>
    <property type="project" value="UniProtKB-SubCell"/>
</dbReference>
<dbReference type="Pfam" id="PF09382">
    <property type="entry name" value="RQC"/>
    <property type="match status" value="1"/>
</dbReference>
<comment type="catalytic activity">
    <reaction evidence="10 11">
        <text>Couples ATP hydrolysis with the unwinding of duplex DNA by translocating in the 3'-5' direction.</text>
        <dbReference type="EC" id="5.6.2.4"/>
    </reaction>
</comment>
<evidence type="ECO:0000313" key="16">
    <source>
        <dbReference type="Proteomes" id="UP000620124"/>
    </source>
</evidence>
<dbReference type="Proteomes" id="UP000620124">
    <property type="component" value="Unassembled WGS sequence"/>
</dbReference>
<dbReference type="Gene3D" id="3.40.50.300">
    <property type="entry name" value="P-loop containing nucleotide triphosphate hydrolases"/>
    <property type="match status" value="3"/>
</dbReference>
<dbReference type="GO" id="GO:0005737">
    <property type="term" value="C:cytoplasm"/>
    <property type="evidence" value="ECO:0007669"/>
    <property type="project" value="TreeGrafter"/>
</dbReference>
<dbReference type="GO" id="GO:0000724">
    <property type="term" value="P:double-strand break repair via homologous recombination"/>
    <property type="evidence" value="ECO:0007669"/>
    <property type="project" value="TreeGrafter"/>
</dbReference>
<evidence type="ECO:0000256" key="4">
    <source>
        <dbReference type="ARBA" id="ARBA00022801"/>
    </source>
</evidence>
<keyword evidence="6 11" id="KW-0067">ATP-binding</keyword>
<reference evidence="15" key="1">
    <citation type="submission" date="2020-05" db="EMBL/GenBank/DDBJ databases">
        <title>Mycena genomes resolve the evolution of fungal bioluminescence.</title>
        <authorList>
            <person name="Tsai I.J."/>
        </authorList>
    </citation>
    <scope>NUCLEOTIDE SEQUENCE</scope>
    <source>
        <strain evidence="15">CCC161011</strain>
    </source>
</reference>
<name>A0A8H6XC20_9AGAR</name>
<feature type="region of interest" description="Disordered" evidence="12">
    <location>
        <begin position="916"/>
        <end position="941"/>
    </location>
</feature>
<gene>
    <name evidence="15" type="ORF">MVEN_02081200</name>
</gene>
<dbReference type="PROSITE" id="PS00690">
    <property type="entry name" value="DEAH_ATP_HELICASE"/>
    <property type="match status" value="1"/>
</dbReference>
<comment type="subcellular location">
    <subcellularLocation>
        <location evidence="1 11">Nucleus</location>
    </subcellularLocation>
</comment>
<dbReference type="CDD" id="cd17920">
    <property type="entry name" value="DEXHc_RecQ"/>
    <property type="match status" value="1"/>
</dbReference>
<evidence type="ECO:0000256" key="3">
    <source>
        <dbReference type="ARBA" id="ARBA00022741"/>
    </source>
</evidence>
<dbReference type="PANTHER" id="PTHR13710">
    <property type="entry name" value="DNA HELICASE RECQ FAMILY MEMBER"/>
    <property type="match status" value="1"/>
</dbReference>
<dbReference type="SUPFAM" id="SSF52540">
    <property type="entry name" value="P-loop containing nucleoside triphosphate hydrolases"/>
    <property type="match status" value="2"/>
</dbReference>
<dbReference type="EMBL" id="JACAZI010000021">
    <property type="protein sequence ID" value="KAF7338550.1"/>
    <property type="molecule type" value="Genomic_DNA"/>
</dbReference>
<dbReference type="InterPro" id="IPR001650">
    <property type="entry name" value="Helicase_C-like"/>
</dbReference>
<dbReference type="InterPro" id="IPR014001">
    <property type="entry name" value="Helicase_ATP-bd"/>
</dbReference>
<dbReference type="FunFam" id="3.40.50.300:FF:000340">
    <property type="entry name" value="Bloom syndrome, RecQ helicase"/>
    <property type="match status" value="1"/>
</dbReference>
<evidence type="ECO:0000259" key="13">
    <source>
        <dbReference type="PROSITE" id="PS51192"/>
    </source>
</evidence>
<dbReference type="GO" id="GO:0003677">
    <property type="term" value="F:DNA binding"/>
    <property type="evidence" value="ECO:0007669"/>
    <property type="project" value="UniProtKB-KW"/>
</dbReference>
<evidence type="ECO:0000256" key="10">
    <source>
        <dbReference type="ARBA" id="ARBA00034617"/>
    </source>
</evidence>
<evidence type="ECO:0000256" key="1">
    <source>
        <dbReference type="ARBA" id="ARBA00004123"/>
    </source>
</evidence>
<dbReference type="InterPro" id="IPR004589">
    <property type="entry name" value="DNA_helicase_ATP-dep_RecQ"/>
</dbReference>
<comment type="similarity">
    <text evidence="2 11">Belongs to the helicase family. RecQ subfamily.</text>
</comment>
<dbReference type="Gene3D" id="1.10.10.10">
    <property type="entry name" value="Winged helix-like DNA-binding domain superfamily/Winged helix DNA-binding domain"/>
    <property type="match status" value="1"/>
</dbReference>
<dbReference type="InterPro" id="IPR002464">
    <property type="entry name" value="DNA/RNA_helicase_DEAH_CS"/>
</dbReference>
<organism evidence="15 16">
    <name type="scientific">Mycena venus</name>
    <dbReference type="NCBI Taxonomy" id="2733690"/>
    <lineage>
        <taxon>Eukaryota</taxon>
        <taxon>Fungi</taxon>
        <taxon>Dikarya</taxon>
        <taxon>Basidiomycota</taxon>
        <taxon>Agaricomycotina</taxon>
        <taxon>Agaricomycetes</taxon>
        <taxon>Agaricomycetidae</taxon>
        <taxon>Agaricales</taxon>
        <taxon>Marasmiineae</taxon>
        <taxon>Mycenaceae</taxon>
        <taxon>Mycena</taxon>
    </lineage>
</organism>
<dbReference type="GO" id="GO:0016787">
    <property type="term" value="F:hydrolase activity"/>
    <property type="evidence" value="ECO:0007669"/>
    <property type="project" value="UniProtKB-KW"/>
</dbReference>
<dbReference type="Pfam" id="PF16124">
    <property type="entry name" value="RecQ_Zn_bind"/>
    <property type="match status" value="1"/>
</dbReference>
<dbReference type="PROSITE" id="PS51192">
    <property type="entry name" value="HELICASE_ATP_BIND_1"/>
    <property type="match status" value="1"/>
</dbReference>
<dbReference type="Pfam" id="PF00270">
    <property type="entry name" value="DEAD"/>
    <property type="match status" value="1"/>
</dbReference>
<keyword evidence="9 11" id="KW-0539">Nucleus</keyword>
<dbReference type="AlphaFoldDB" id="A0A8H6XC20"/>
<evidence type="ECO:0000256" key="8">
    <source>
        <dbReference type="ARBA" id="ARBA00023235"/>
    </source>
</evidence>
<evidence type="ECO:0000256" key="9">
    <source>
        <dbReference type="ARBA" id="ARBA00023242"/>
    </source>
</evidence>
<feature type="domain" description="Helicase ATP-binding" evidence="13">
    <location>
        <begin position="248"/>
        <end position="402"/>
    </location>
</feature>
<evidence type="ECO:0000256" key="6">
    <source>
        <dbReference type="ARBA" id="ARBA00022840"/>
    </source>
</evidence>
<dbReference type="InterPro" id="IPR036388">
    <property type="entry name" value="WH-like_DNA-bd_sf"/>
</dbReference>
<keyword evidence="5 11" id="KW-0347">Helicase</keyword>
<dbReference type="GO" id="GO:0005524">
    <property type="term" value="F:ATP binding"/>
    <property type="evidence" value="ECO:0007669"/>
    <property type="project" value="UniProtKB-KW"/>
</dbReference>
<comment type="catalytic activity">
    <reaction evidence="11">
        <text>ATP + H2O = ADP + phosphate + H(+)</text>
        <dbReference type="Rhea" id="RHEA:13065"/>
        <dbReference type="ChEBI" id="CHEBI:15377"/>
        <dbReference type="ChEBI" id="CHEBI:15378"/>
        <dbReference type="ChEBI" id="CHEBI:30616"/>
        <dbReference type="ChEBI" id="CHEBI:43474"/>
        <dbReference type="ChEBI" id="CHEBI:456216"/>
    </reaction>
</comment>
<evidence type="ECO:0000256" key="2">
    <source>
        <dbReference type="ARBA" id="ARBA00005446"/>
    </source>
</evidence>
<dbReference type="OrthoDB" id="10261556at2759"/>
<dbReference type="SMART" id="SM00490">
    <property type="entry name" value="HELICc"/>
    <property type="match status" value="1"/>
</dbReference>
<dbReference type="Pfam" id="PF00271">
    <property type="entry name" value="Helicase_C"/>
    <property type="match status" value="1"/>
</dbReference>
<dbReference type="SMART" id="SM00487">
    <property type="entry name" value="DEXDc"/>
    <property type="match status" value="1"/>
</dbReference>
<dbReference type="CDD" id="cd18794">
    <property type="entry name" value="SF2_C_RecQ"/>
    <property type="match status" value="1"/>
</dbReference>
<comment type="caution">
    <text evidence="15">The sequence shown here is derived from an EMBL/GenBank/DDBJ whole genome shotgun (WGS) entry which is preliminary data.</text>
</comment>
<feature type="region of interest" description="Disordered" evidence="12">
    <location>
        <begin position="729"/>
        <end position="765"/>
    </location>
</feature>
<dbReference type="InterPro" id="IPR027417">
    <property type="entry name" value="P-loop_NTPase"/>
</dbReference>
<dbReference type="GO" id="GO:0005694">
    <property type="term" value="C:chromosome"/>
    <property type="evidence" value="ECO:0007669"/>
    <property type="project" value="TreeGrafter"/>
</dbReference>